<evidence type="ECO:0000256" key="2">
    <source>
        <dbReference type="ARBA" id="ARBA00022692"/>
    </source>
</evidence>
<evidence type="ECO:0000313" key="8">
    <source>
        <dbReference type="Proteomes" id="UP001295684"/>
    </source>
</evidence>
<organism evidence="7 8">
    <name type="scientific">Euplotes crassus</name>
    <dbReference type="NCBI Taxonomy" id="5936"/>
    <lineage>
        <taxon>Eukaryota</taxon>
        <taxon>Sar</taxon>
        <taxon>Alveolata</taxon>
        <taxon>Ciliophora</taxon>
        <taxon>Intramacronucleata</taxon>
        <taxon>Spirotrichea</taxon>
        <taxon>Hypotrichia</taxon>
        <taxon>Euplotida</taxon>
        <taxon>Euplotidae</taxon>
        <taxon>Moneuplotes</taxon>
    </lineage>
</organism>
<evidence type="ECO:0000256" key="5">
    <source>
        <dbReference type="SAM" id="MobiDB-lite"/>
    </source>
</evidence>
<comment type="subcellular location">
    <subcellularLocation>
        <location evidence="1">Membrane</location>
        <topology evidence="1">Multi-pass membrane protein</topology>
    </subcellularLocation>
</comment>
<reference evidence="7" key="1">
    <citation type="submission" date="2023-07" db="EMBL/GenBank/DDBJ databases">
        <authorList>
            <consortium name="AG Swart"/>
            <person name="Singh M."/>
            <person name="Singh A."/>
            <person name="Seah K."/>
            <person name="Emmerich C."/>
        </authorList>
    </citation>
    <scope>NUCLEOTIDE SEQUENCE</scope>
    <source>
        <strain evidence="7">DP1</strain>
    </source>
</reference>
<evidence type="ECO:0000256" key="3">
    <source>
        <dbReference type="ARBA" id="ARBA00022989"/>
    </source>
</evidence>
<evidence type="ECO:0000313" key="7">
    <source>
        <dbReference type="EMBL" id="CAI2370604.1"/>
    </source>
</evidence>
<feature type="transmembrane region" description="Helical" evidence="6">
    <location>
        <begin position="12"/>
        <end position="36"/>
    </location>
</feature>
<dbReference type="SUPFAM" id="SSF103481">
    <property type="entry name" value="Multidrug resistance efflux transporter EmrE"/>
    <property type="match status" value="1"/>
</dbReference>
<dbReference type="PANTHER" id="PTHR13146">
    <property type="match status" value="1"/>
</dbReference>
<sequence>MSDQDANSKNTLYLYISMLVMLITGAGNTILLKLQIEVRDNNGNRYKHPYFSSVDVFIAGSLGLVLFSVYKYLVVKKHGSFSNSPDVINAVQSGKKEYIHWIWLVIPAFCNFCAIPLMNLGLIMINASVYQMMRGGLIFITAVSAIIFLKARLHRHHWTALTAIIMGVTLVGLSSVLGTNSKNSNIVLGICLLLISQFFSATHWIIEEKILKTHYIHPFRMVGWQGIWSLLMTTIMVIIANFIKCDAAYCSDGRLENVPLAITQMREKPIIIMYLILLIICICAFQCSGVYTTKYGSSAQRCTIDIARIILIWGFFLAYPGEGHESFEYIEFIGFIGIIIGTIIYNEIYVPPILGFAQNTKANKAKRDKQNGQFTLMEEDMEDAPDAQLPQKQTEVHLNGSSDSSTKPFMDSVSNKDS</sequence>
<dbReference type="InterPro" id="IPR007271">
    <property type="entry name" value="Nuc_sug_transpt"/>
</dbReference>
<dbReference type="GO" id="GO:0015165">
    <property type="term" value="F:pyrimidine nucleotide-sugar transmembrane transporter activity"/>
    <property type="evidence" value="ECO:0007669"/>
    <property type="project" value="InterPro"/>
</dbReference>
<accession>A0AAD1UKQ0</accession>
<feature type="transmembrane region" description="Helical" evidence="6">
    <location>
        <begin position="56"/>
        <end position="74"/>
    </location>
</feature>
<dbReference type="EMBL" id="CAMPGE010011795">
    <property type="protein sequence ID" value="CAI2370604.1"/>
    <property type="molecule type" value="Genomic_DNA"/>
</dbReference>
<protein>
    <submittedName>
        <fullName evidence="7">Uncharacterized protein</fullName>
    </submittedName>
</protein>
<evidence type="ECO:0000256" key="1">
    <source>
        <dbReference type="ARBA" id="ARBA00004141"/>
    </source>
</evidence>
<keyword evidence="3 6" id="KW-1133">Transmembrane helix</keyword>
<feature type="transmembrane region" description="Helical" evidence="6">
    <location>
        <begin position="131"/>
        <end position="149"/>
    </location>
</feature>
<comment type="caution">
    <text evidence="7">The sequence shown here is derived from an EMBL/GenBank/DDBJ whole genome shotgun (WGS) entry which is preliminary data.</text>
</comment>
<name>A0AAD1UKQ0_EUPCR</name>
<keyword evidence="8" id="KW-1185">Reference proteome</keyword>
<feature type="transmembrane region" description="Helical" evidence="6">
    <location>
        <begin position="269"/>
        <end position="291"/>
    </location>
</feature>
<feature type="transmembrane region" description="Helical" evidence="6">
    <location>
        <begin position="161"/>
        <end position="180"/>
    </location>
</feature>
<dbReference type="Pfam" id="PF04142">
    <property type="entry name" value="Nuc_sug_transp"/>
    <property type="match status" value="1"/>
</dbReference>
<evidence type="ECO:0000256" key="6">
    <source>
        <dbReference type="SAM" id="Phobius"/>
    </source>
</evidence>
<dbReference type="AlphaFoldDB" id="A0AAD1UKQ0"/>
<proteinExistence type="predicted"/>
<keyword evidence="2 6" id="KW-0812">Transmembrane</keyword>
<dbReference type="PANTHER" id="PTHR13146:SF0">
    <property type="entry name" value="SOLUTE CARRIER FAMILY 35 MEMBER F6"/>
    <property type="match status" value="1"/>
</dbReference>
<feature type="transmembrane region" description="Helical" evidence="6">
    <location>
        <begin position="101"/>
        <end position="125"/>
    </location>
</feature>
<feature type="transmembrane region" description="Helical" evidence="6">
    <location>
        <begin position="227"/>
        <end position="249"/>
    </location>
</feature>
<feature type="transmembrane region" description="Helical" evidence="6">
    <location>
        <begin position="332"/>
        <end position="357"/>
    </location>
</feature>
<feature type="transmembrane region" description="Helical" evidence="6">
    <location>
        <begin position="186"/>
        <end position="206"/>
    </location>
</feature>
<dbReference type="GO" id="GO:0000139">
    <property type="term" value="C:Golgi membrane"/>
    <property type="evidence" value="ECO:0007669"/>
    <property type="project" value="InterPro"/>
</dbReference>
<dbReference type="InterPro" id="IPR037185">
    <property type="entry name" value="EmrE-like"/>
</dbReference>
<feature type="region of interest" description="Disordered" evidence="5">
    <location>
        <begin position="373"/>
        <end position="418"/>
    </location>
</feature>
<feature type="compositionally biased region" description="Polar residues" evidence="5">
    <location>
        <begin position="399"/>
        <end position="418"/>
    </location>
</feature>
<gene>
    <name evidence="7" type="ORF">ECRASSUSDP1_LOCUS11920</name>
</gene>
<keyword evidence="4 6" id="KW-0472">Membrane</keyword>
<evidence type="ECO:0000256" key="4">
    <source>
        <dbReference type="ARBA" id="ARBA00023136"/>
    </source>
</evidence>
<dbReference type="Proteomes" id="UP001295684">
    <property type="component" value="Unassembled WGS sequence"/>
</dbReference>